<organism evidence="1 2">
    <name type="scientific">Paenibacillus wynnii</name>
    <dbReference type="NCBI Taxonomy" id="268407"/>
    <lineage>
        <taxon>Bacteria</taxon>
        <taxon>Bacillati</taxon>
        <taxon>Bacillota</taxon>
        <taxon>Bacilli</taxon>
        <taxon>Bacillales</taxon>
        <taxon>Paenibacillaceae</taxon>
        <taxon>Paenibacillus</taxon>
    </lineage>
</organism>
<dbReference type="InterPro" id="IPR028994">
    <property type="entry name" value="Integrin_alpha_N"/>
</dbReference>
<comment type="caution">
    <text evidence="1">The sequence shown here is derived from an EMBL/GenBank/DDBJ whole genome shotgun (WGS) entry which is preliminary data.</text>
</comment>
<sequence length="353" mass="40133">MILKSFKKKRKLMVNGILLLLVLILARMLVVQIYSQKLTVTTTPMPRVEDTQVNTQEIEFEKNSTQYDVILINDTRTVGGSFESSFTCPPSNDVRIDVSIKNRKGTVKFKVYYGSKDFGFVDIKEGQDLTRSFKLTNSHTESERWKVYVTTADGHGIDIDVKARQINSNKVPIEEANRLILATQDIPKSSGKDMDLIEITPSDFWDQTRLQLFKMVGDSSWETFIVSKQKAVHIGNGFGGYGVTSAVPFDLNKDGTLDVVYAYSYGSGIHRSEISWLDLKNFTEHRVLDRPESTGFRMDDLILKNESKEIAVYRISGIDKSEINFDCLRTYPTKKDIEHMALEKIGVLSRENN</sequence>
<evidence type="ECO:0000313" key="1">
    <source>
        <dbReference type="EMBL" id="KGE17680.1"/>
    </source>
</evidence>
<accession>A0A098M556</accession>
<proteinExistence type="predicted"/>
<keyword evidence="2" id="KW-1185">Reference proteome</keyword>
<gene>
    <name evidence="1" type="ORF">PWYN_24220</name>
</gene>
<reference evidence="1 2" key="1">
    <citation type="submission" date="2014-08" db="EMBL/GenBank/DDBJ databases">
        <authorList>
            <person name="den Bakker H.C."/>
        </authorList>
    </citation>
    <scope>NUCLEOTIDE SEQUENCE [LARGE SCALE GENOMIC DNA]</scope>
    <source>
        <strain evidence="1 2">DSM 18334</strain>
    </source>
</reference>
<dbReference type="AlphaFoldDB" id="A0A098M556"/>
<name>A0A098M556_9BACL</name>
<dbReference type="SUPFAM" id="SSF69318">
    <property type="entry name" value="Integrin alpha N-terminal domain"/>
    <property type="match status" value="1"/>
</dbReference>
<dbReference type="RefSeq" id="WP_036656845.1">
    <property type="nucleotide sequence ID" value="NZ_JQCR01000003.1"/>
</dbReference>
<dbReference type="EMBL" id="JQCR01000003">
    <property type="protein sequence ID" value="KGE17680.1"/>
    <property type="molecule type" value="Genomic_DNA"/>
</dbReference>
<dbReference type="Proteomes" id="UP000029734">
    <property type="component" value="Unassembled WGS sequence"/>
</dbReference>
<dbReference type="eggNOG" id="ENOG5033BFQ">
    <property type="taxonomic scope" value="Bacteria"/>
</dbReference>
<dbReference type="STRING" id="268407.PWYN_24220"/>
<dbReference type="OrthoDB" id="9804799at2"/>
<reference evidence="1 2" key="2">
    <citation type="submission" date="2014-10" db="EMBL/GenBank/DDBJ databases">
        <title>Comparative genomics of the Paenibacillus odorifer group.</title>
        <authorList>
            <person name="Tsai Y.-C."/>
            <person name="Martin N."/>
            <person name="Korlach J."/>
            <person name="Wiedmann M."/>
        </authorList>
    </citation>
    <scope>NUCLEOTIDE SEQUENCE [LARGE SCALE GENOMIC DNA]</scope>
    <source>
        <strain evidence="1 2">DSM 18334</strain>
    </source>
</reference>
<protein>
    <submittedName>
        <fullName evidence="1">Uncharacterized protein</fullName>
    </submittedName>
</protein>
<evidence type="ECO:0000313" key="2">
    <source>
        <dbReference type="Proteomes" id="UP000029734"/>
    </source>
</evidence>